<keyword evidence="1" id="KW-1133">Transmembrane helix</keyword>
<keyword evidence="1" id="KW-0472">Membrane</keyword>
<dbReference type="Proteomes" id="UP000276215">
    <property type="component" value="Unassembled WGS sequence"/>
</dbReference>
<evidence type="ECO:0000256" key="1">
    <source>
        <dbReference type="SAM" id="Phobius"/>
    </source>
</evidence>
<dbReference type="AlphaFoldDB" id="A0A3N4IT72"/>
<keyword evidence="1" id="KW-0812">Transmembrane</keyword>
<evidence type="ECO:0000313" key="3">
    <source>
        <dbReference type="Proteomes" id="UP000276215"/>
    </source>
</evidence>
<feature type="transmembrane region" description="Helical" evidence="1">
    <location>
        <begin position="6"/>
        <end position="26"/>
    </location>
</feature>
<dbReference type="EMBL" id="ML120612">
    <property type="protein sequence ID" value="RPA89119.1"/>
    <property type="molecule type" value="Genomic_DNA"/>
</dbReference>
<name>A0A3N4IT72_9PEZI</name>
<protein>
    <submittedName>
        <fullName evidence="2">Uncharacterized protein</fullName>
    </submittedName>
</protein>
<feature type="transmembrane region" description="Helical" evidence="1">
    <location>
        <begin position="47"/>
        <end position="67"/>
    </location>
</feature>
<evidence type="ECO:0000313" key="2">
    <source>
        <dbReference type="EMBL" id="RPA89119.1"/>
    </source>
</evidence>
<sequence>MLVDFITLVSFFFISSLFPSISLLLNSFYKDPTLFFTYSLPLELQPIIAISFDHINSFIILLIMFLID</sequence>
<keyword evidence="3" id="KW-1185">Reference proteome</keyword>
<accession>A0A3N4IT72</accession>
<proteinExistence type="predicted"/>
<reference evidence="2 3" key="1">
    <citation type="journal article" date="2018" name="Nat. Ecol. Evol.">
        <title>Pezizomycetes genomes reveal the molecular basis of ectomycorrhizal truffle lifestyle.</title>
        <authorList>
            <person name="Murat C."/>
            <person name="Payen T."/>
            <person name="Noel B."/>
            <person name="Kuo A."/>
            <person name="Morin E."/>
            <person name="Chen J."/>
            <person name="Kohler A."/>
            <person name="Krizsan K."/>
            <person name="Balestrini R."/>
            <person name="Da Silva C."/>
            <person name="Montanini B."/>
            <person name="Hainaut M."/>
            <person name="Levati E."/>
            <person name="Barry K.W."/>
            <person name="Belfiori B."/>
            <person name="Cichocki N."/>
            <person name="Clum A."/>
            <person name="Dockter R.B."/>
            <person name="Fauchery L."/>
            <person name="Guy J."/>
            <person name="Iotti M."/>
            <person name="Le Tacon F."/>
            <person name="Lindquist E.A."/>
            <person name="Lipzen A."/>
            <person name="Malagnac F."/>
            <person name="Mello A."/>
            <person name="Molinier V."/>
            <person name="Miyauchi S."/>
            <person name="Poulain J."/>
            <person name="Riccioni C."/>
            <person name="Rubini A."/>
            <person name="Sitrit Y."/>
            <person name="Splivallo R."/>
            <person name="Traeger S."/>
            <person name="Wang M."/>
            <person name="Zifcakova L."/>
            <person name="Wipf D."/>
            <person name="Zambonelli A."/>
            <person name="Paolocci F."/>
            <person name="Nowrousian M."/>
            <person name="Ottonello S."/>
            <person name="Baldrian P."/>
            <person name="Spatafora J.W."/>
            <person name="Henrissat B."/>
            <person name="Nagy L.G."/>
            <person name="Aury J.M."/>
            <person name="Wincker P."/>
            <person name="Grigoriev I.V."/>
            <person name="Bonfante P."/>
            <person name="Martin F.M."/>
        </authorList>
    </citation>
    <scope>NUCLEOTIDE SEQUENCE [LARGE SCALE GENOMIC DNA]</scope>
    <source>
        <strain evidence="2 3">120613-1</strain>
    </source>
</reference>
<organism evidence="2 3">
    <name type="scientific">Choiromyces venosus 120613-1</name>
    <dbReference type="NCBI Taxonomy" id="1336337"/>
    <lineage>
        <taxon>Eukaryota</taxon>
        <taxon>Fungi</taxon>
        <taxon>Dikarya</taxon>
        <taxon>Ascomycota</taxon>
        <taxon>Pezizomycotina</taxon>
        <taxon>Pezizomycetes</taxon>
        <taxon>Pezizales</taxon>
        <taxon>Tuberaceae</taxon>
        <taxon>Choiromyces</taxon>
    </lineage>
</organism>
<gene>
    <name evidence="2" type="ORF">L873DRAFT_733569</name>
</gene>